<feature type="binding site" evidence="7 8">
    <location>
        <position position="78"/>
    </location>
    <ligand>
        <name>S-adenosyl-L-methionine</name>
        <dbReference type="ChEBI" id="CHEBI:59789"/>
    </ligand>
</feature>
<feature type="binding site" evidence="7 8">
    <location>
        <position position="30"/>
    </location>
    <ligand>
        <name>S-adenosyl-L-methionine</name>
        <dbReference type="ChEBI" id="CHEBI:59789"/>
    </ligand>
</feature>
<dbReference type="InterPro" id="IPR029063">
    <property type="entry name" value="SAM-dependent_MTases_sf"/>
</dbReference>
<feature type="binding site" evidence="7 8">
    <location>
        <position position="103"/>
    </location>
    <ligand>
        <name>S-adenosyl-L-methionine</name>
        <dbReference type="ChEBI" id="CHEBI:59789"/>
    </ligand>
</feature>
<dbReference type="Gene3D" id="1.10.8.100">
    <property type="entry name" value="Ribosomal RNA adenine dimethylase-like, domain 2"/>
    <property type="match status" value="1"/>
</dbReference>
<evidence type="ECO:0000256" key="7">
    <source>
        <dbReference type="HAMAP-Rule" id="MF_00607"/>
    </source>
</evidence>
<gene>
    <name evidence="7" type="primary">rsmA</name>
    <name evidence="7" type="synonym">ksgA</name>
    <name evidence="10" type="ORF">BET03_13165</name>
</gene>
<dbReference type="SMART" id="SM00650">
    <property type="entry name" value="rADc"/>
    <property type="match status" value="1"/>
</dbReference>
<keyword evidence="1 7" id="KW-0963">Cytoplasm</keyword>
<dbReference type="PROSITE" id="PS01131">
    <property type="entry name" value="RRNA_A_DIMETH"/>
    <property type="match status" value="1"/>
</dbReference>
<dbReference type="RefSeq" id="WP_120169841.1">
    <property type="nucleotide sequence ID" value="NZ_MCIB01000027.1"/>
</dbReference>
<comment type="subcellular location">
    <subcellularLocation>
        <location evidence="7">Cytoplasm</location>
    </subcellularLocation>
</comment>
<keyword evidence="4 7" id="KW-0808">Transferase</keyword>
<dbReference type="InterPro" id="IPR020596">
    <property type="entry name" value="rRNA_Ade_Mease_Trfase_CS"/>
</dbReference>
<dbReference type="InterPro" id="IPR011530">
    <property type="entry name" value="rRNA_adenine_dimethylase"/>
</dbReference>
<evidence type="ECO:0000256" key="5">
    <source>
        <dbReference type="ARBA" id="ARBA00022691"/>
    </source>
</evidence>
<keyword evidence="6 7" id="KW-0694">RNA-binding</keyword>
<accession>A0A419T0C0</accession>
<proteinExistence type="inferred from homology"/>
<protein>
    <recommendedName>
        <fullName evidence="7">Ribosomal RNA small subunit methyltransferase A</fullName>
        <ecNumber evidence="7">2.1.1.182</ecNumber>
    </recommendedName>
    <alternativeName>
        <fullName evidence="7">16S rRNA (adenine(1518)-N(6)/adenine(1519)-N(6))-dimethyltransferase</fullName>
    </alternativeName>
    <alternativeName>
        <fullName evidence="7">16S rRNA dimethyladenosine transferase</fullName>
    </alternativeName>
    <alternativeName>
        <fullName evidence="7">16S rRNA dimethylase</fullName>
    </alternativeName>
    <alternativeName>
        <fullName evidence="7">S-adenosylmethionine-6-N', N'-adenosyl(rRNA) dimethyltransferase</fullName>
    </alternativeName>
</protein>
<evidence type="ECO:0000256" key="4">
    <source>
        <dbReference type="ARBA" id="ARBA00022679"/>
    </source>
</evidence>
<dbReference type="InterPro" id="IPR001737">
    <property type="entry name" value="KsgA/Erm"/>
</dbReference>
<evidence type="ECO:0000256" key="2">
    <source>
        <dbReference type="ARBA" id="ARBA00022552"/>
    </source>
</evidence>
<dbReference type="AlphaFoldDB" id="A0A419T0C0"/>
<feature type="binding site" evidence="7 8">
    <location>
        <position position="127"/>
    </location>
    <ligand>
        <name>S-adenosyl-L-methionine</name>
        <dbReference type="ChEBI" id="CHEBI:59789"/>
    </ligand>
</feature>
<keyword evidence="2 7" id="KW-0698">rRNA processing</keyword>
<dbReference type="OrthoDB" id="9814755at2"/>
<keyword evidence="5 7" id="KW-0949">S-adenosyl-L-methionine</keyword>
<dbReference type="PROSITE" id="PS51689">
    <property type="entry name" value="SAM_RNA_A_N6_MT"/>
    <property type="match status" value="1"/>
</dbReference>
<keyword evidence="3 7" id="KW-0489">Methyltransferase</keyword>
<name>A0A419T0C0_9FIRM</name>
<dbReference type="InterPro" id="IPR023165">
    <property type="entry name" value="rRNA_Ade_diMease-like_C"/>
</dbReference>
<dbReference type="SUPFAM" id="SSF53335">
    <property type="entry name" value="S-adenosyl-L-methionine-dependent methyltransferases"/>
    <property type="match status" value="1"/>
</dbReference>
<keyword evidence="11" id="KW-1185">Reference proteome</keyword>
<dbReference type="GO" id="GO:0052908">
    <property type="term" value="F:16S rRNA (adenine(1518)-N(6)/adenine(1519)-N(6))-dimethyltransferase activity"/>
    <property type="evidence" value="ECO:0007669"/>
    <property type="project" value="UniProtKB-EC"/>
</dbReference>
<dbReference type="InterPro" id="IPR020598">
    <property type="entry name" value="rRNA_Ade_methylase_Trfase_N"/>
</dbReference>
<sequence>MDGKKLYSPKVTKEIVEKYSFKFSKSLGQNFLVDGNVIRKICDGANITKEDEVLEIGPGIGTLTQILAERAKKVVSVEIDKKLLPILDETLSGYENVEIVHGDVLEINLNTLIREKFKNKRIKVVANLPYYITTPIIMTLLEQKLPIDKIVVMIQKEVALRMQANPGSKDYGSLSIAVQYYSEPKIITNVSKNVFIPKPKVDSTVIMLDILDKPRVEVKDEKLMFNIVKAAFAKRRKTLTNALNSSPLGLSKKDIKEALASCDVDPKVRGENLTIEEYAQIANVIALKF</sequence>
<organism evidence="10 11">
    <name type="scientific">Thermohalobacter berrensis</name>
    <dbReference type="NCBI Taxonomy" id="99594"/>
    <lineage>
        <taxon>Bacteria</taxon>
        <taxon>Bacillati</taxon>
        <taxon>Bacillota</taxon>
        <taxon>Tissierellia</taxon>
        <taxon>Tissierellales</taxon>
        <taxon>Thermohalobacteraceae</taxon>
        <taxon>Thermohalobacter</taxon>
    </lineage>
</organism>
<comment type="similarity">
    <text evidence="7">Belongs to the class I-like SAM-binding methyltransferase superfamily. rRNA adenine N(6)-methyltransferase family. RsmA subfamily.</text>
</comment>
<dbReference type="EC" id="2.1.1.182" evidence="7"/>
<evidence type="ECO:0000256" key="3">
    <source>
        <dbReference type="ARBA" id="ARBA00022603"/>
    </source>
</evidence>
<dbReference type="Proteomes" id="UP000284177">
    <property type="component" value="Unassembled WGS sequence"/>
</dbReference>
<reference evidence="10 11" key="1">
    <citation type="submission" date="2016-08" db="EMBL/GenBank/DDBJ databases">
        <title>Novel Firmicutes and Novel Genomes.</title>
        <authorList>
            <person name="Poppleton D.I."/>
            <person name="Gribaldo S."/>
        </authorList>
    </citation>
    <scope>NUCLEOTIDE SEQUENCE [LARGE SCALE GENOMIC DNA]</scope>
    <source>
        <strain evidence="10 11">CTT3</strain>
    </source>
</reference>
<dbReference type="HAMAP" id="MF_00607">
    <property type="entry name" value="16SrRNA_methyltr_A"/>
    <property type="match status" value="1"/>
</dbReference>
<evidence type="ECO:0000313" key="11">
    <source>
        <dbReference type="Proteomes" id="UP000284177"/>
    </source>
</evidence>
<dbReference type="FunFam" id="1.10.8.100:FF:000001">
    <property type="entry name" value="Ribosomal RNA small subunit methyltransferase A"/>
    <property type="match status" value="1"/>
</dbReference>
<dbReference type="EMBL" id="MCIB01000027">
    <property type="protein sequence ID" value="RKD30902.1"/>
    <property type="molecule type" value="Genomic_DNA"/>
</dbReference>
<dbReference type="Pfam" id="PF00398">
    <property type="entry name" value="RrnaAD"/>
    <property type="match status" value="1"/>
</dbReference>
<dbReference type="PANTHER" id="PTHR11727:SF7">
    <property type="entry name" value="DIMETHYLADENOSINE TRANSFERASE-RELATED"/>
    <property type="match status" value="1"/>
</dbReference>
<comment type="caution">
    <text evidence="10">The sequence shown here is derived from an EMBL/GenBank/DDBJ whole genome shotgun (WGS) entry which is preliminary data.</text>
</comment>
<comment type="catalytic activity">
    <reaction evidence="7">
        <text>adenosine(1518)/adenosine(1519) in 16S rRNA + 4 S-adenosyl-L-methionine = N(6)-dimethyladenosine(1518)/N(6)-dimethyladenosine(1519) in 16S rRNA + 4 S-adenosyl-L-homocysteine + 4 H(+)</text>
        <dbReference type="Rhea" id="RHEA:19609"/>
        <dbReference type="Rhea" id="RHEA-COMP:10232"/>
        <dbReference type="Rhea" id="RHEA-COMP:10233"/>
        <dbReference type="ChEBI" id="CHEBI:15378"/>
        <dbReference type="ChEBI" id="CHEBI:57856"/>
        <dbReference type="ChEBI" id="CHEBI:59789"/>
        <dbReference type="ChEBI" id="CHEBI:74411"/>
        <dbReference type="ChEBI" id="CHEBI:74493"/>
        <dbReference type="EC" id="2.1.1.182"/>
    </reaction>
</comment>
<feature type="binding site" evidence="7 8">
    <location>
        <position position="32"/>
    </location>
    <ligand>
        <name>S-adenosyl-L-methionine</name>
        <dbReference type="ChEBI" id="CHEBI:59789"/>
    </ligand>
</feature>
<evidence type="ECO:0000259" key="9">
    <source>
        <dbReference type="SMART" id="SM00650"/>
    </source>
</evidence>
<evidence type="ECO:0000256" key="1">
    <source>
        <dbReference type="ARBA" id="ARBA00022490"/>
    </source>
</evidence>
<dbReference type="PANTHER" id="PTHR11727">
    <property type="entry name" value="DIMETHYLADENOSINE TRANSFERASE"/>
    <property type="match status" value="1"/>
</dbReference>
<feature type="binding site" evidence="7 8">
    <location>
        <position position="57"/>
    </location>
    <ligand>
        <name>S-adenosyl-L-methionine</name>
        <dbReference type="ChEBI" id="CHEBI:59789"/>
    </ligand>
</feature>
<dbReference type="FunFam" id="3.40.50.150:FF:000023">
    <property type="entry name" value="Ribosomal RNA small subunit methyltransferase A"/>
    <property type="match status" value="1"/>
</dbReference>
<evidence type="ECO:0000313" key="10">
    <source>
        <dbReference type="EMBL" id="RKD30902.1"/>
    </source>
</evidence>
<dbReference type="NCBIfam" id="TIGR00755">
    <property type="entry name" value="ksgA"/>
    <property type="match status" value="1"/>
</dbReference>
<dbReference type="CDD" id="cd02440">
    <property type="entry name" value="AdoMet_MTases"/>
    <property type="match status" value="1"/>
</dbReference>
<evidence type="ECO:0000256" key="8">
    <source>
        <dbReference type="PROSITE-ProRule" id="PRU01026"/>
    </source>
</evidence>
<comment type="function">
    <text evidence="7">Specifically dimethylates two adjacent adenosines (A1518 and A1519) in the loop of a conserved hairpin near the 3'-end of 16S rRNA in the 30S particle. May play a critical role in biogenesis of 30S subunits.</text>
</comment>
<feature type="domain" description="Ribosomal RNA adenine methylase transferase N-terminal" evidence="9">
    <location>
        <begin position="37"/>
        <end position="212"/>
    </location>
</feature>
<dbReference type="GO" id="GO:0005829">
    <property type="term" value="C:cytosol"/>
    <property type="evidence" value="ECO:0007669"/>
    <property type="project" value="TreeGrafter"/>
</dbReference>
<evidence type="ECO:0000256" key="6">
    <source>
        <dbReference type="ARBA" id="ARBA00022884"/>
    </source>
</evidence>
<dbReference type="Gene3D" id="3.40.50.150">
    <property type="entry name" value="Vaccinia Virus protein VP39"/>
    <property type="match status" value="1"/>
</dbReference>
<dbReference type="GO" id="GO:0003723">
    <property type="term" value="F:RNA binding"/>
    <property type="evidence" value="ECO:0007669"/>
    <property type="project" value="UniProtKB-UniRule"/>
</dbReference>